<evidence type="ECO:0000313" key="4">
    <source>
        <dbReference type="EMBL" id="CAB4715256.1"/>
    </source>
</evidence>
<name>A0A6J7MCH7_9ZZZZ</name>
<keyword evidence="1" id="KW-0488">Methylation</keyword>
<dbReference type="GO" id="GO:0015628">
    <property type="term" value="P:protein secretion by the type II secretion system"/>
    <property type="evidence" value="ECO:0007669"/>
    <property type="project" value="InterPro"/>
</dbReference>
<dbReference type="InterPro" id="IPR045584">
    <property type="entry name" value="Pilin-like"/>
</dbReference>
<dbReference type="GO" id="GO:0015627">
    <property type="term" value="C:type II protein secretion system complex"/>
    <property type="evidence" value="ECO:0007669"/>
    <property type="project" value="InterPro"/>
</dbReference>
<dbReference type="EMBL" id="CAESGF010000001">
    <property type="protein sequence ID" value="CAB4362286.1"/>
    <property type="molecule type" value="Genomic_DNA"/>
</dbReference>
<keyword evidence="2" id="KW-0472">Membrane</keyword>
<dbReference type="EMBL" id="CAEZYF010000004">
    <property type="protein sequence ID" value="CAB4715256.1"/>
    <property type="molecule type" value="Genomic_DNA"/>
</dbReference>
<evidence type="ECO:0000256" key="2">
    <source>
        <dbReference type="SAM" id="Phobius"/>
    </source>
</evidence>
<dbReference type="EMBL" id="CAFBIY010000134">
    <property type="protein sequence ID" value="CAB4852495.1"/>
    <property type="molecule type" value="Genomic_DNA"/>
</dbReference>
<dbReference type="AlphaFoldDB" id="A0A6J7MCH7"/>
<dbReference type="Pfam" id="PF07963">
    <property type="entry name" value="N_methyl"/>
    <property type="match status" value="1"/>
</dbReference>
<dbReference type="NCBIfam" id="TIGR02532">
    <property type="entry name" value="IV_pilin_GFxxxE"/>
    <property type="match status" value="1"/>
</dbReference>
<dbReference type="EMBL" id="CAFAAV010000229">
    <property type="protein sequence ID" value="CAB4833581.1"/>
    <property type="molecule type" value="Genomic_DNA"/>
</dbReference>
<feature type="transmembrane region" description="Helical" evidence="2">
    <location>
        <begin position="24"/>
        <end position="47"/>
    </location>
</feature>
<evidence type="ECO:0000256" key="1">
    <source>
        <dbReference type="ARBA" id="ARBA00022481"/>
    </source>
</evidence>
<protein>
    <submittedName>
        <fullName evidence="8">Unannotated protein</fullName>
    </submittedName>
</protein>
<dbReference type="PROSITE" id="PS00409">
    <property type="entry name" value="PROKAR_NTER_METHYL"/>
    <property type="match status" value="1"/>
</dbReference>
<proteinExistence type="predicted"/>
<evidence type="ECO:0000313" key="5">
    <source>
        <dbReference type="EMBL" id="CAB4833581.1"/>
    </source>
</evidence>
<sequence>MDPQGHSSWSHRVKRSPTATDRGFTLIEIIVAIVIVGIISTVVTFSMRALLSNSSKKTCTVEVHKVNTAIQAYYSENKVWITTLTLSSLVPDYLTTAPSASSPSGAGTVDAAHTYKGSKC</sequence>
<dbReference type="InterPro" id="IPR012902">
    <property type="entry name" value="N_methyl_site"/>
</dbReference>
<evidence type="ECO:0000313" key="7">
    <source>
        <dbReference type="EMBL" id="CAB4915690.1"/>
    </source>
</evidence>
<keyword evidence="2" id="KW-1133">Transmembrane helix</keyword>
<dbReference type="EMBL" id="CAFBMT010000002">
    <property type="protein sequence ID" value="CAB4915690.1"/>
    <property type="molecule type" value="Genomic_DNA"/>
</dbReference>
<gene>
    <name evidence="4" type="ORF">UFOPK2656_00934</name>
    <name evidence="5" type="ORF">UFOPK3099_02369</name>
    <name evidence="6" type="ORF">UFOPK3267_02117</name>
    <name evidence="7" type="ORF">UFOPK3651_00517</name>
    <name evidence="8" type="ORF">UFOPK3931_00652</name>
    <name evidence="3" type="ORF">UFOPK4189_00058</name>
</gene>
<dbReference type="SUPFAM" id="SSF54523">
    <property type="entry name" value="Pili subunits"/>
    <property type="match status" value="1"/>
</dbReference>
<evidence type="ECO:0000313" key="8">
    <source>
        <dbReference type="EMBL" id="CAB4978486.1"/>
    </source>
</evidence>
<keyword evidence="2" id="KW-0812">Transmembrane</keyword>
<evidence type="ECO:0000313" key="6">
    <source>
        <dbReference type="EMBL" id="CAB4852495.1"/>
    </source>
</evidence>
<accession>A0A6J7MCH7</accession>
<dbReference type="EMBL" id="CAFBOL010000010">
    <property type="protein sequence ID" value="CAB4978486.1"/>
    <property type="molecule type" value="Genomic_DNA"/>
</dbReference>
<evidence type="ECO:0000313" key="3">
    <source>
        <dbReference type="EMBL" id="CAB4362286.1"/>
    </source>
</evidence>
<reference evidence="8" key="1">
    <citation type="submission" date="2020-05" db="EMBL/GenBank/DDBJ databases">
        <authorList>
            <person name="Chiriac C."/>
            <person name="Salcher M."/>
            <person name="Ghai R."/>
            <person name="Kavagutti S V."/>
        </authorList>
    </citation>
    <scope>NUCLEOTIDE SEQUENCE</scope>
</reference>
<organism evidence="8">
    <name type="scientific">freshwater metagenome</name>
    <dbReference type="NCBI Taxonomy" id="449393"/>
    <lineage>
        <taxon>unclassified sequences</taxon>
        <taxon>metagenomes</taxon>
        <taxon>ecological metagenomes</taxon>
    </lineage>
</organism>
<dbReference type="Gene3D" id="3.30.700.10">
    <property type="entry name" value="Glycoprotein, Type 4 Pilin"/>
    <property type="match status" value="1"/>
</dbReference>
<dbReference type="PRINTS" id="PR00813">
    <property type="entry name" value="BCTERIALGSPG"/>
</dbReference>
<dbReference type="InterPro" id="IPR000983">
    <property type="entry name" value="Bac_GSPG_pilin"/>
</dbReference>